<protein>
    <submittedName>
        <fullName evidence="1">Uncharacterized protein</fullName>
    </submittedName>
</protein>
<evidence type="ECO:0000313" key="3">
    <source>
        <dbReference type="Proteomes" id="UP000041314"/>
    </source>
</evidence>
<proteinExistence type="predicted"/>
<gene>
    <name evidence="2" type="ORF">ERS008198_04551</name>
    <name evidence="1" type="ORF">ERS008207_00759</name>
</gene>
<evidence type="ECO:0000313" key="2">
    <source>
        <dbReference type="EMBL" id="CNV17248.1"/>
    </source>
</evidence>
<reference evidence="3 4" key="1">
    <citation type="submission" date="2015-03" db="EMBL/GenBank/DDBJ databases">
        <authorList>
            <consortium name="Pathogen Informatics"/>
        </authorList>
    </citation>
    <scope>NUCLEOTIDE SEQUENCE [LARGE SCALE GENOMIC DNA]</scope>
    <source>
        <strain evidence="2 3">A1104</strain>
        <strain evidence="1 4">D4891</strain>
    </source>
</reference>
<dbReference type="Proteomes" id="UP000042394">
    <property type="component" value="Unassembled WGS sequence"/>
</dbReference>
<accession>A0A655BRY0</accession>
<evidence type="ECO:0000313" key="1">
    <source>
        <dbReference type="EMBL" id="CNT72897.1"/>
    </source>
</evidence>
<dbReference type="EMBL" id="CQPD01000005">
    <property type="protein sequence ID" value="CNT72897.1"/>
    <property type="molecule type" value="Genomic_DNA"/>
</dbReference>
<dbReference type="AlphaFoldDB" id="A0A655BRY0"/>
<organism evidence="1 4">
    <name type="scientific">Salmonella enterica subsp. enterica serovar Bovismorbificans</name>
    <dbReference type="NCBI Taxonomy" id="58097"/>
    <lineage>
        <taxon>Bacteria</taxon>
        <taxon>Pseudomonadati</taxon>
        <taxon>Pseudomonadota</taxon>
        <taxon>Gammaproteobacteria</taxon>
        <taxon>Enterobacterales</taxon>
        <taxon>Enterobacteriaceae</taxon>
        <taxon>Salmonella</taxon>
    </lineage>
</organism>
<dbReference type="Proteomes" id="UP000041314">
    <property type="component" value="Unassembled WGS sequence"/>
</dbReference>
<dbReference type="EMBL" id="CQPA01000064">
    <property type="protein sequence ID" value="CNV17248.1"/>
    <property type="molecule type" value="Genomic_DNA"/>
</dbReference>
<sequence>MAGFNGFVQRLWVHIAQHQYFAGYRMLHDGWHQAIGFFPVQLAALLLC</sequence>
<name>A0A655BRY0_SALET</name>
<evidence type="ECO:0000313" key="4">
    <source>
        <dbReference type="Proteomes" id="UP000042394"/>
    </source>
</evidence>